<dbReference type="PANTHER" id="PTHR11276">
    <property type="entry name" value="DNA POLYMERASE TYPE-X FAMILY MEMBER"/>
    <property type="match status" value="1"/>
</dbReference>
<dbReference type="GO" id="GO:0005634">
    <property type="term" value="C:nucleus"/>
    <property type="evidence" value="ECO:0007669"/>
    <property type="project" value="UniProtKB-SubCell"/>
</dbReference>
<evidence type="ECO:0000256" key="5">
    <source>
        <dbReference type="ARBA" id="ARBA00016513"/>
    </source>
</evidence>
<dbReference type="InterPro" id="IPR022312">
    <property type="entry name" value="DNA_pol_X"/>
</dbReference>
<dbReference type="PRINTS" id="PR00870">
    <property type="entry name" value="DNAPOLXBETA"/>
</dbReference>
<dbReference type="SUPFAM" id="SSF81301">
    <property type="entry name" value="Nucleotidyltransferase"/>
    <property type="match status" value="1"/>
</dbReference>
<dbReference type="PRINTS" id="PR00869">
    <property type="entry name" value="DNAPOLX"/>
</dbReference>
<dbReference type="CDD" id="cd00141">
    <property type="entry name" value="NT_POLXc"/>
    <property type="match status" value="1"/>
</dbReference>
<dbReference type="GO" id="GO:0006303">
    <property type="term" value="P:double-strand break repair via nonhomologous end joining"/>
    <property type="evidence" value="ECO:0007669"/>
    <property type="project" value="TreeGrafter"/>
</dbReference>
<dbReference type="InterPro" id="IPR043519">
    <property type="entry name" value="NT_sf"/>
</dbReference>
<feature type="compositionally biased region" description="Polar residues" evidence="19">
    <location>
        <begin position="10"/>
        <end position="19"/>
    </location>
</feature>
<feature type="domain" description="BRCT" evidence="20">
    <location>
        <begin position="197"/>
        <end position="280"/>
    </location>
</feature>
<dbReference type="SUPFAM" id="SSF47802">
    <property type="entry name" value="DNA polymerase beta, N-terminal domain-like"/>
    <property type="match status" value="1"/>
</dbReference>
<gene>
    <name evidence="21" type="primary">pollambda</name>
</gene>
<evidence type="ECO:0000256" key="9">
    <source>
        <dbReference type="ARBA" id="ARBA00022705"/>
    </source>
</evidence>
<keyword evidence="8" id="KW-0548">Nucleotidyltransferase</keyword>
<dbReference type="PANTHER" id="PTHR11276:SF28">
    <property type="entry name" value="DNA POLYMERASE LAMBDA"/>
    <property type="match status" value="1"/>
</dbReference>
<dbReference type="InterPro" id="IPR010996">
    <property type="entry name" value="HHH_MUS81"/>
</dbReference>
<evidence type="ECO:0000256" key="8">
    <source>
        <dbReference type="ARBA" id="ARBA00022695"/>
    </source>
</evidence>
<evidence type="ECO:0000256" key="2">
    <source>
        <dbReference type="ARBA" id="ARBA00004123"/>
    </source>
</evidence>
<evidence type="ECO:0000256" key="18">
    <source>
        <dbReference type="PIRSR" id="PIRSR622312-50"/>
    </source>
</evidence>
<dbReference type="InterPro" id="IPR036420">
    <property type="entry name" value="BRCT_dom_sf"/>
</dbReference>
<dbReference type="VEuPathDB" id="FungiDB:CC2G_001977"/>
<dbReference type="GO" id="GO:0003887">
    <property type="term" value="F:DNA-directed DNA polymerase activity"/>
    <property type="evidence" value="ECO:0007669"/>
    <property type="project" value="UniProtKB-KW"/>
</dbReference>
<dbReference type="GO" id="GO:0003677">
    <property type="term" value="F:DNA binding"/>
    <property type="evidence" value="ECO:0007669"/>
    <property type="project" value="UniProtKB-KW"/>
</dbReference>
<evidence type="ECO:0000256" key="19">
    <source>
        <dbReference type="SAM" id="MobiDB-lite"/>
    </source>
</evidence>
<keyword evidence="9" id="KW-0235">DNA replication</keyword>
<evidence type="ECO:0000256" key="1">
    <source>
        <dbReference type="ARBA" id="ARBA00001936"/>
    </source>
</evidence>
<dbReference type="PROSITE" id="PS50172">
    <property type="entry name" value="BRCT"/>
    <property type="match status" value="1"/>
</dbReference>
<comment type="similarity">
    <text evidence="3">Belongs to the DNA polymerase type-X family.</text>
</comment>
<dbReference type="GO" id="GO:0016829">
    <property type="term" value="F:lyase activity"/>
    <property type="evidence" value="ECO:0007669"/>
    <property type="project" value="UniProtKB-KW"/>
</dbReference>
<dbReference type="InterPro" id="IPR028207">
    <property type="entry name" value="DNA_pol_B_palm_palm"/>
</dbReference>
<evidence type="ECO:0000256" key="7">
    <source>
        <dbReference type="ARBA" id="ARBA00022679"/>
    </source>
</evidence>
<dbReference type="VEuPathDB" id="FungiDB:CC1G_01597"/>
<sequence>MAQPAKLQPIRTTAQSGAKQPQLKATKPSPEEGKKASPIVVQNEVCSSPIEDPSVVLSAAKERPRNRAIPSESSSLLLEVRERVAAHRASKSRMKTVPLDRQDTAPVIHAERSIDGSSVIYVSSSESSRASSPAPDITMKSQVKGKVANSVSGKKTPKVTTSKGKNKKDQPKMRPPEYAQYIQTEAAAGNLPKRPLTGFKFLDGYQIFYTGGDMRNASETTRARMELIVRYGGTLIPTYDPNVVTHIVTDAPETTTVNALGLKRLRDIPDRIPTVKWSWVTWGIGKAASCTKDELYEKLRDHLWQHAAFSDRLEAGMKATKSFIRAKSKGKGKEKARLVEEGSSPVSDSTQEPVAADEYESQVSANDVLSVAIPTEARPGGLPSPPASQQLGPAFSEASSSRAKLAHDPLAEFYDQAKAEQMKEKQRVVSEAESDEEDVIPEIQPRKRGWTCDNPEAQITDCPNQDVIDKLTELMKLHEAKPSEDDRWRVFAYSKAIRALRSYPRRIRSLEEASKIRGIGSKTAQKIVEILETGKLRRIEYERTGDVVAAALFQGIYGVGRSTAYKWYNAGCRTLDDIRQGKGGVKLSAVQEIGLKYYDDINSRMPREEAKAIYDIIKPIALSLDPKLFVEIMGSYRRGKATCGDIDILITRPTDDGKTHAGVLGRLIQELHAVGVLTEDLALPEEIDDLEGVYRGLCRLPNVPNSKRRRIDFLTVPYHSRGAALIYYTGDDIFNRAMRLKANVMGYSLNQRGLFGNVVRDPRDRRVKLNRGQIIASETEEEIFRILGVPWQEPHERVRG</sequence>
<dbReference type="InterPro" id="IPR019843">
    <property type="entry name" value="DNA_pol-X_BS"/>
</dbReference>
<dbReference type="InterPro" id="IPR037160">
    <property type="entry name" value="DNA_Pol_thumb_sf"/>
</dbReference>
<evidence type="ECO:0000256" key="4">
    <source>
        <dbReference type="ARBA" id="ARBA00012417"/>
    </source>
</evidence>
<keyword evidence="6" id="KW-0237">DNA synthesis</keyword>
<evidence type="ECO:0000259" key="20">
    <source>
        <dbReference type="PROSITE" id="PS50172"/>
    </source>
</evidence>
<dbReference type="Pfam" id="PF14791">
    <property type="entry name" value="DNA_pol_B_thumb"/>
    <property type="match status" value="1"/>
</dbReference>
<proteinExistence type="inferred from homology"/>
<feature type="compositionally biased region" description="Polar residues" evidence="19">
    <location>
        <begin position="149"/>
        <end position="163"/>
    </location>
</feature>
<evidence type="ECO:0000256" key="3">
    <source>
        <dbReference type="ARBA" id="ARBA00008323"/>
    </source>
</evidence>
<feature type="region of interest" description="Disordered" evidence="19">
    <location>
        <begin position="125"/>
        <end position="173"/>
    </location>
</feature>
<dbReference type="InterPro" id="IPR027421">
    <property type="entry name" value="DNA_pol_lamdba_lyase_dom_sf"/>
</dbReference>
<dbReference type="GO" id="GO:0046872">
    <property type="term" value="F:metal ion binding"/>
    <property type="evidence" value="ECO:0007669"/>
    <property type="project" value="UniProtKB-KW"/>
</dbReference>
<dbReference type="Gene3D" id="3.40.50.10190">
    <property type="entry name" value="BRCT domain"/>
    <property type="match status" value="1"/>
</dbReference>
<comment type="cofactor">
    <cofactor evidence="1">
        <name>Mn(2+)</name>
        <dbReference type="ChEBI" id="CHEBI:29035"/>
    </cofactor>
</comment>
<keyword evidence="7" id="KW-0808">Transferase</keyword>
<accession>A0PC13</accession>
<dbReference type="EMBL" id="AB284128">
    <property type="protein sequence ID" value="BAF37047.1"/>
    <property type="molecule type" value="Genomic_DNA"/>
</dbReference>
<evidence type="ECO:0000256" key="6">
    <source>
        <dbReference type="ARBA" id="ARBA00022634"/>
    </source>
</evidence>
<evidence type="ECO:0000256" key="16">
    <source>
        <dbReference type="ARBA" id="ARBA00023242"/>
    </source>
</evidence>
<dbReference type="FunFam" id="1.10.150.110:FF:000005">
    <property type="entry name" value="DNA polymerase POL4"/>
    <property type="match status" value="1"/>
</dbReference>
<protein>
    <recommendedName>
        <fullName evidence="5">DNA polymerase lambda</fullName>
        <ecNumber evidence="4">2.7.7.7</ecNumber>
    </recommendedName>
</protein>
<keyword evidence="13" id="KW-0238">DNA-binding</keyword>
<evidence type="ECO:0000256" key="14">
    <source>
        <dbReference type="ARBA" id="ARBA00023204"/>
    </source>
</evidence>
<dbReference type="Pfam" id="PF14792">
    <property type="entry name" value="DNA_pol_B_palm"/>
    <property type="match status" value="1"/>
</dbReference>
<dbReference type="Pfam" id="PF10391">
    <property type="entry name" value="DNA_pol_lambd_f"/>
    <property type="match status" value="1"/>
</dbReference>
<keyword evidence="10" id="KW-0479">Metal-binding</keyword>
<feature type="compositionally biased region" description="Polar residues" evidence="19">
    <location>
        <begin position="387"/>
        <end position="402"/>
    </location>
</feature>
<dbReference type="FunFam" id="1.10.150.20:FF:000010">
    <property type="entry name" value="DNA polymerase lambda"/>
    <property type="match status" value="1"/>
</dbReference>
<dbReference type="SMART" id="SM00483">
    <property type="entry name" value="POLXc"/>
    <property type="match status" value="1"/>
</dbReference>
<feature type="compositionally biased region" description="Basic and acidic residues" evidence="19">
    <location>
        <begin position="331"/>
        <end position="340"/>
    </location>
</feature>
<keyword evidence="16" id="KW-0539">Nucleus</keyword>
<evidence type="ECO:0000256" key="13">
    <source>
        <dbReference type="ARBA" id="ARBA00023125"/>
    </source>
</evidence>
<feature type="region of interest" description="Disordered" evidence="19">
    <location>
        <begin position="326"/>
        <end position="362"/>
    </location>
</feature>
<keyword evidence="12" id="KW-0239">DNA-directed DNA polymerase</keyword>
<reference evidence="21" key="1">
    <citation type="journal article" date="2007" name="Chromosoma">
        <title>Two X family DNA polymerases, lambda and mu, in meiotic tissues of the basidiomycete, Coprinus cinereus.</title>
        <authorList>
            <person name="Sakamoto A."/>
            <person name="Iwabata K."/>
            <person name="Koshiyama A."/>
            <person name="Sugawara H."/>
            <person name="Yanai T."/>
            <person name="Kanai Y."/>
            <person name="Takeuchi R."/>
            <person name="Daikuhara Y."/>
            <person name="Takakusagi Y."/>
            <person name="Sakaguchi K."/>
        </authorList>
    </citation>
    <scope>NUCLEOTIDE SEQUENCE</scope>
</reference>
<evidence type="ECO:0000256" key="17">
    <source>
        <dbReference type="ARBA" id="ARBA00049244"/>
    </source>
</evidence>
<dbReference type="InterPro" id="IPR001357">
    <property type="entry name" value="BRCT_dom"/>
</dbReference>
<comment type="catalytic activity">
    <reaction evidence="17">
        <text>DNA(n) + a 2'-deoxyribonucleoside 5'-triphosphate = DNA(n+1) + diphosphate</text>
        <dbReference type="Rhea" id="RHEA:22508"/>
        <dbReference type="Rhea" id="RHEA-COMP:17339"/>
        <dbReference type="Rhea" id="RHEA-COMP:17340"/>
        <dbReference type="ChEBI" id="CHEBI:33019"/>
        <dbReference type="ChEBI" id="CHEBI:61560"/>
        <dbReference type="ChEBI" id="CHEBI:173112"/>
        <dbReference type="EC" id="2.7.7.7"/>
    </reaction>
</comment>
<evidence type="ECO:0000256" key="10">
    <source>
        <dbReference type="ARBA" id="ARBA00022723"/>
    </source>
</evidence>
<dbReference type="Gene3D" id="3.30.210.10">
    <property type="entry name" value="DNA polymerase, thumb domain"/>
    <property type="match status" value="1"/>
</dbReference>
<evidence type="ECO:0000313" key="21">
    <source>
        <dbReference type="EMBL" id="BAF37047.1"/>
    </source>
</evidence>
<dbReference type="InterPro" id="IPR029398">
    <property type="entry name" value="PolB_thumb"/>
</dbReference>
<dbReference type="InterPro" id="IPR002008">
    <property type="entry name" value="DNA_pol_X_beta-like"/>
</dbReference>
<dbReference type="Pfam" id="PF14716">
    <property type="entry name" value="HHH_8"/>
    <property type="match status" value="1"/>
</dbReference>
<evidence type="ECO:0000256" key="12">
    <source>
        <dbReference type="ARBA" id="ARBA00022932"/>
    </source>
</evidence>
<dbReference type="InterPro" id="IPR002054">
    <property type="entry name" value="DNA-dir_DNA_pol_X"/>
</dbReference>
<dbReference type="EC" id="2.7.7.7" evidence="4"/>
<keyword evidence="14" id="KW-0234">DNA repair</keyword>
<evidence type="ECO:0000256" key="11">
    <source>
        <dbReference type="ARBA" id="ARBA00022763"/>
    </source>
</evidence>
<dbReference type="AlphaFoldDB" id="A0PC13"/>
<keyword evidence="11" id="KW-0227">DNA damage</keyword>
<feature type="region of interest" description="Disordered" evidence="19">
    <location>
        <begin position="1"/>
        <end position="40"/>
    </location>
</feature>
<evidence type="ECO:0000256" key="15">
    <source>
        <dbReference type="ARBA" id="ARBA00023239"/>
    </source>
</evidence>
<dbReference type="GO" id="GO:0006260">
    <property type="term" value="P:DNA replication"/>
    <property type="evidence" value="ECO:0007669"/>
    <property type="project" value="UniProtKB-KW"/>
</dbReference>
<organism evidence="21">
    <name type="scientific">Coprinopsis cinerea</name>
    <name type="common">Inky cap fungus</name>
    <name type="synonym">Hormographiella aspergillata</name>
    <dbReference type="NCBI Taxonomy" id="5346"/>
    <lineage>
        <taxon>Eukaryota</taxon>
        <taxon>Fungi</taxon>
        <taxon>Dikarya</taxon>
        <taxon>Basidiomycota</taxon>
        <taxon>Agaricomycotina</taxon>
        <taxon>Agaricomycetes</taxon>
        <taxon>Agaricomycetidae</taxon>
        <taxon>Agaricales</taxon>
        <taxon>Agaricineae</taxon>
        <taxon>Psathyrellaceae</taxon>
        <taxon>Coprinopsis</taxon>
    </lineage>
</organism>
<dbReference type="InterPro" id="IPR018944">
    <property type="entry name" value="DNA_pol_lambd_fingers_domain"/>
</dbReference>
<feature type="active site" description="Nucleophile; Schiff-base intermediate with DNA; for 5'-dRP lyase activity" evidence="18">
    <location>
        <position position="526"/>
    </location>
</feature>
<name>A0PC13_COPCI</name>
<dbReference type="SUPFAM" id="SSF52113">
    <property type="entry name" value="BRCT domain"/>
    <property type="match status" value="1"/>
</dbReference>
<feature type="region of interest" description="Disordered" evidence="19">
    <location>
        <begin position="375"/>
        <end position="402"/>
    </location>
</feature>
<keyword evidence="15" id="KW-0456">Lyase</keyword>
<dbReference type="PROSITE" id="PS00522">
    <property type="entry name" value="DNA_POLYMERASE_X"/>
    <property type="match status" value="1"/>
</dbReference>
<dbReference type="SUPFAM" id="SSF81585">
    <property type="entry name" value="PsbU/PolX domain-like"/>
    <property type="match status" value="1"/>
</dbReference>
<dbReference type="Gene3D" id="1.10.150.20">
    <property type="entry name" value="5' to 3' exonuclease, C-terminal subdomain"/>
    <property type="match status" value="1"/>
</dbReference>
<dbReference type="Gene3D" id="1.10.150.110">
    <property type="entry name" value="DNA polymerase beta, N-terminal domain-like"/>
    <property type="match status" value="1"/>
</dbReference>
<dbReference type="Gene3D" id="3.30.460.10">
    <property type="entry name" value="Beta Polymerase, domain 2"/>
    <property type="match status" value="1"/>
</dbReference>
<comment type="subcellular location">
    <subcellularLocation>
        <location evidence="2">Nucleus</location>
    </subcellularLocation>
</comment>
<dbReference type="CDD" id="cd00027">
    <property type="entry name" value="BRCT"/>
    <property type="match status" value="1"/>
</dbReference>